<gene>
    <name evidence="3" type="primary">betB_5</name>
    <name evidence="3" type="ORF">R69776_07663</name>
</gene>
<dbReference type="PANTHER" id="PTHR11699">
    <property type="entry name" value="ALDEHYDE DEHYDROGENASE-RELATED"/>
    <property type="match status" value="1"/>
</dbReference>
<proteinExistence type="predicted"/>
<feature type="domain" description="Aldehyde dehydrogenase" evidence="2">
    <location>
        <begin position="12"/>
        <end position="97"/>
    </location>
</feature>
<accession>A0ABM8T350</accession>
<evidence type="ECO:0000256" key="1">
    <source>
        <dbReference type="ARBA" id="ARBA00023002"/>
    </source>
</evidence>
<dbReference type="GO" id="GO:0008802">
    <property type="term" value="F:betaine-aldehyde dehydrogenase (NAD+) activity"/>
    <property type="evidence" value="ECO:0007669"/>
    <property type="project" value="UniProtKB-EC"/>
</dbReference>
<organism evidence="3 4">
    <name type="scientific">Paraburkholderia nemoris</name>
    <dbReference type="NCBI Taxonomy" id="2793076"/>
    <lineage>
        <taxon>Bacteria</taxon>
        <taxon>Pseudomonadati</taxon>
        <taxon>Pseudomonadota</taxon>
        <taxon>Betaproteobacteria</taxon>
        <taxon>Burkholderiales</taxon>
        <taxon>Burkholderiaceae</taxon>
        <taxon>Paraburkholderia</taxon>
    </lineage>
</organism>
<sequence length="137" mass="15265">MNIKPFLIGGEWVQGTGTPFDSVNPANGELNGRIGGASAADVDHAVRNAQRAQRDPRWRNMLPHERARLLNRVADLIVERGSELASIQMRENGKLAQRVPRAGGCGGGRFPLFRRRHRDHGVRDRAVARAACRERRI</sequence>
<dbReference type="EC" id="1.2.1.8" evidence="3"/>
<dbReference type="Proteomes" id="UP000673821">
    <property type="component" value="Unassembled WGS sequence"/>
</dbReference>
<dbReference type="Pfam" id="PF00171">
    <property type="entry name" value="Aldedh"/>
    <property type="match status" value="1"/>
</dbReference>
<evidence type="ECO:0000259" key="2">
    <source>
        <dbReference type="Pfam" id="PF00171"/>
    </source>
</evidence>
<comment type="caution">
    <text evidence="3">The sequence shown here is derived from an EMBL/GenBank/DDBJ whole genome shotgun (WGS) entry which is preliminary data.</text>
</comment>
<reference evidence="3 4" key="1">
    <citation type="submission" date="2021-02" db="EMBL/GenBank/DDBJ databases">
        <authorList>
            <person name="Vanwijnsberghe S."/>
        </authorList>
    </citation>
    <scope>NUCLEOTIDE SEQUENCE [LARGE SCALE GENOMIC DNA]</scope>
    <source>
        <strain evidence="3 4">R-69776</strain>
    </source>
</reference>
<dbReference type="InterPro" id="IPR015590">
    <property type="entry name" value="Aldehyde_DH_dom"/>
</dbReference>
<evidence type="ECO:0000313" key="4">
    <source>
        <dbReference type="Proteomes" id="UP000673821"/>
    </source>
</evidence>
<keyword evidence="4" id="KW-1185">Reference proteome</keyword>
<dbReference type="Gene3D" id="3.40.605.10">
    <property type="entry name" value="Aldehyde Dehydrogenase, Chain A, domain 1"/>
    <property type="match status" value="1"/>
</dbReference>
<protein>
    <submittedName>
        <fullName evidence="3">NAD/NADP-dependent betaine aldehyde dehydrogenase</fullName>
        <ecNumber evidence="3">1.2.1.8</ecNumber>
    </submittedName>
</protein>
<name>A0ABM8T350_9BURK</name>
<dbReference type="InterPro" id="IPR016161">
    <property type="entry name" value="Ald_DH/histidinol_DH"/>
</dbReference>
<keyword evidence="1 3" id="KW-0560">Oxidoreductase</keyword>
<dbReference type="InterPro" id="IPR016162">
    <property type="entry name" value="Ald_DH_N"/>
</dbReference>
<dbReference type="SUPFAM" id="SSF53720">
    <property type="entry name" value="ALDH-like"/>
    <property type="match status" value="1"/>
</dbReference>
<evidence type="ECO:0000313" key="3">
    <source>
        <dbReference type="EMBL" id="CAE6854436.1"/>
    </source>
</evidence>
<dbReference type="EMBL" id="CAJNBH010000040">
    <property type="protein sequence ID" value="CAE6854436.1"/>
    <property type="molecule type" value="Genomic_DNA"/>
</dbReference>